<dbReference type="InterPro" id="IPR007497">
    <property type="entry name" value="SIMPL/DUF541"/>
</dbReference>
<dbReference type="STRING" id="326298.Suden_1830"/>
<dbReference type="Proteomes" id="UP000002714">
    <property type="component" value="Chromosome"/>
</dbReference>
<evidence type="ECO:0000313" key="2">
    <source>
        <dbReference type="Proteomes" id="UP000002714"/>
    </source>
</evidence>
<reference evidence="1 2" key="1">
    <citation type="journal article" date="2008" name="Appl. Environ. Microbiol.">
        <title>Genome of the epsilonproteobacterial chemolithoautotroph Sulfurimonas denitrificans.</title>
        <authorList>
            <person name="Sievert S.M."/>
            <person name="Scott K.M."/>
            <person name="Klotz M.G."/>
            <person name="Chain P.S.G."/>
            <person name="Hauser L.J."/>
            <person name="Hemp J."/>
            <person name="Huegler M."/>
            <person name="Land M."/>
            <person name="Lapidus A."/>
            <person name="Larimer F.W."/>
            <person name="Lucas S."/>
            <person name="Malfatti S.A."/>
            <person name="Meyer F."/>
            <person name="Paulsen I.T."/>
            <person name="Ren Q."/>
            <person name="Simon J."/>
            <person name="Bailey K."/>
            <person name="Diaz E."/>
            <person name="Fitzpatrick K.A."/>
            <person name="Glover B."/>
            <person name="Gwatney N."/>
            <person name="Korajkic A."/>
            <person name="Long A."/>
            <person name="Mobberley J.M."/>
            <person name="Pantry S.N."/>
            <person name="Pazder G."/>
            <person name="Peterson S."/>
            <person name="Quintanilla J.D."/>
            <person name="Sprinkle R."/>
            <person name="Stephens J."/>
            <person name="Thomas P."/>
            <person name="Vaughn R."/>
            <person name="Weber M.J."/>
            <person name="Wooten L.L."/>
        </authorList>
    </citation>
    <scope>NUCLEOTIDE SEQUENCE [LARGE SCALE GENOMIC DNA]</scope>
    <source>
        <strain evidence="2">ATCC 33889 / DSM 1251</strain>
    </source>
</reference>
<sequence>MNLIKLFLITLLATFSYGYELKINKTFDETLEPDKMELTFSLSAKKESATETKELLHKAIESIKKESICKGAAYSINPEYNYNSKKRELLGFIGTANFECTFKQVEEIDALLTYFDTLKELELRQAPLRWVVDKENIKIAKTSLEFRAIKYAKEYAQTLLEEKIATCSVKNIELLMDGFVRYEAQNMMVARSAMPTPTKEPTTITINANYLYDCN</sequence>
<dbReference type="eggNOG" id="COG2968">
    <property type="taxonomic scope" value="Bacteria"/>
</dbReference>
<dbReference type="OrthoDB" id="5322019at2"/>
<dbReference type="AlphaFoldDB" id="Q30PH7"/>
<protein>
    <recommendedName>
        <fullName evidence="3">Periplasmic protein</fullName>
    </recommendedName>
</protein>
<organism evidence="1 2">
    <name type="scientific">Sulfurimonas denitrificans (strain ATCC 33889 / DSM 1251)</name>
    <name type="common">Thiomicrospira denitrificans (strain ATCC 33889 / DSM 1251)</name>
    <dbReference type="NCBI Taxonomy" id="326298"/>
    <lineage>
        <taxon>Bacteria</taxon>
        <taxon>Pseudomonadati</taxon>
        <taxon>Campylobacterota</taxon>
        <taxon>Epsilonproteobacteria</taxon>
        <taxon>Campylobacterales</taxon>
        <taxon>Sulfurimonadaceae</taxon>
        <taxon>Sulfurimonas</taxon>
    </lineage>
</organism>
<dbReference type="HOGENOM" id="CLU_1282661_0_0_7"/>
<evidence type="ECO:0000313" key="1">
    <source>
        <dbReference type="EMBL" id="ABB45104.1"/>
    </source>
</evidence>
<dbReference type="Gene3D" id="3.30.110.170">
    <property type="entry name" value="Protein of unknown function (DUF541), domain 1"/>
    <property type="match status" value="1"/>
</dbReference>
<gene>
    <name evidence="1" type="ordered locus">Suden_1830</name>
</gene>
<proteinExistence type="predicted"/>
<dbReference type="RefSeq" id="WP_011373444.1">
    <property type="nucleotide sequence ID" value="NC_007575.1"/>
</dbReference>
<keyword evidence="2" id="KW-1185">Reference proteome</keyword>
<evidence type="ECO:0008006" key="3">
    <source>
        <dbReference type="Google" id="ProtNLM"/>
    </source>
</evidence>
<dbReference type="Gene3D" id="3.30.70.2970">
    <property type="entry name" value="Protein of unknown function (DUF541), domain 2"/>
    <property type="match status" value="1"/>
</dbReference>
<dbReference type="EMBL" id="CP000153">
    <property type="protein sequence ID" value="ABB45104.1"/>
    <property type="molecule type" value="Genomic_DNA"/>
</dbReference>
<name>Q30PH7_SULDN</name>
<accession>Q30PH7</accession>
<dbReference type="KEGG" id="tdn:Suden_1830"/>
<dbReference type="Pfam" id="PF04402">
    <property type="entry name" value="SIMPL"/>
    <property type="match status" value="1"/>
</dbReference>